<organism evidence="9 10">
    <name type="scientific">Moniliophthora roreri (strain MCA 2997)</name>
    <name type="common">Cocoa frosty pod rot fungus</name>
    <name type="synonym">Crinipellis roreri</name>
    <dbReference type="NCBI Taxonomy" id="1381753"/>
    <lineage>
        <taxon>Eukaryota</taxon>
        <taxon>Fungi</taxon>
        <taxon>Dikarya</taxon>
        <taxon>Basidiomycota</taxon>
        <taxon>Agaricomycotina</taxon>
        <taxon>Agaricomycetes</taxon>
        <taxon>Agaricomycetidae</taxon>
        <taxon>Agaricales</taxon>
        <taxon>Marasmiineae</taxon>
        <taxon>Marasmiaceae</taxon>
        <taxon>Moniliophthora</taxon>
    </lineage>
</organism>
<dbReference type="EMBL" id="AWSO01000758">
    <property type="protein sequence ID" value="ESK87646.1"/>
    <property type="molecule type" value="Genomic_DNA"/>
</dbReference>
<dbReference type="PANTHER" id="PTHR12770:SF31">
    <property type="entry name" value="RUS FAMILY MEMBER 1"/>
    <property type="match status" value="1"/>
</dbReference>
<dbReference type="HOGENOM" id="CLU_015325_5_1_1"/>
<name>V2X4G8_MONRO</name>
<dbReference type="InterPro" id="IPR054549">
    <property type="entry name" value="UVB_sens_RUS_dom"/>
</dbReference>
<evidence type="ECO:0000313" key="10">
    <source>
        <dbReference type="Proteomes" id="UP000017559"/>
    </source>
</evidence>
<evidence type="ECO:0000259" key="8">
    <source>
        <dbReference type="Pfam" id="PF24160"/>
    </source>
</evidence>
<evidence type="ECO:0000256" key="2">
    <source>
        <dbReference type="ARBA" id="ARBA00007558"/>
    </source>
</evidence>
<feature type="transmembrane region" description="Helical" evidence="6">
    <location>
        <begin position="249"/>
        <end position="272"/>
    </location>
</feature>
<evidence type="ECO:0000313" key="9">
    <source>
        <dbReference type="EMBL" id="ESK87646.1"/>
    </source>
</evidence>
<dbReference type="GO" id="GO:0016020">
    <property type="term" value="C:membrane"/>
    <property type="evidence" value="ECO:0007669"/>
    <property type="project" value="UniProtKB-SubCell"/>
</dbReference>
<keyword evidence="3 6" id="KW-0812">Transmembrane</keyword>
<dbReference type="InterPro" id="IPR006968">
    <property type="entry name" value="RUS_fam"/>
</dbReference>
<comment type="subcellular location">
    <subcellularLocation>
        <location evidence="1">Membrane</location>
    </subcellularLocation>
</comment>
<protein>
    <submittedName>
        <fullName evidence="9">Duf647 domain-containing protein</fullName>
    </submittedName>
</protein>
<dbReference type="Pfam" id="PF24160">
    <property type="entry name" value="UVB_sens_C"/>
    <property type="match status" value="1"/>
</dbReference>
<evidence type="ECO:0000256" key="3">
    <source>
        <dbReference type="ARBA" id="ARBA00022692"/>
    </source>
</evidence>
<keyword evidence="5 6" id="KW-0472">Membrane</keyword>
<gene>
    <name evidence="9" type="ORF">Moror_1921</name>
</gene>
<evidence type="ECO:0000256" key="6">
    <source>
        <dbReference type="SAM" id="Phobius"/>
    </source>
</evidence>
<evidence type="ECO:0000259" key="7">
    <source>
        <dbReference type="Pfam" id="PF04884"/>
    </source>
</evidence>
<feature type="transmembrane region" description="Helical" evidence="6">
    <location>
        <begin position="140"/>
        <end position="162"/>
    </location>
</feature>
<proteinExistence type="inferred from homology"/>
<dbReference type="PANTHER" id="PTHR12770">
    <property type="entry name" value="RUS1 FAMILY PROTEIN C16ORF58"/>
    <property type="match status" value="1"/>
</dbReference>
<evidence type="ECO:0000256" key="5">
    <source>
        <dbReference type="ARBA" id="ARBA00023136"/>
    </source>
</evidence>
<feature type="transmembrane region" description="Helical" evidence="6">
    <location>
        <begin position="174"/>
        <end position="192"/>
    </location>
</feature>
<reference evidence="9 10" key="1">
    <citation type="journal article" date="2014" name="BMC Genomics">
        <title>Genome and secretome analysis of the hemibiotrophic fungal pathogen, Moniliophthora roreri, which causes frosty pod rot disease of cacao: mechanisms of the biotrophic and necrotrophic phases.</title>
        <authorList>
            <person name="Meinhardt L.W."/>
            <person name="Costa G.G.L."/>
            <person name="Thomazella D.P.T."/>
            <person name="Teixeira P.J.P.L."/>
            <person name="Carazzolle M.F."/>
            <person name="Schuster S.C."/>
            <person name="Carlson J.E."/>
            <person name="Guiltinan M.J."/>
            <person name="Mieczkowski P."/>
            <person name="Farmer A."/>
            <person name="Ramaraj T."/>
            <person name="Crozier J."/>
            <person name="Davis R.E."/>
            <person name="Shao J."/>
            <person name="Melnick R.L."/>
            <person name="Pereira G.A.G."/>
            <person name="Bailey B.A."/>
        </authorList>
    </citation>
    <scope>NUCLEOTIDE SEQUENCE [LARGE SCALE GENOMIC DNA]</scope>
    <source>
        <strain evidence="9 10">MCA 2997</strain>
    </source>
</reference>
<dbReference type="Proteomes" id="UP000017559">
    <property type="component" value="Unassembled WGS sequence"/>
</dbReference>
<comment type="similarity">
    <text evidence="2">Belongs to the RUS1 family.</text>
</comment>
<sequence length="523" mass="56881">MKILEKSENGKVTSTIVSAGRVSTYSEPNVVKAASHGSLLNFLRKVFLPTGYPHTVSPDYTRYQVLNALQEFCSSLAGMLSSRATLEGYGVGNASASATNALLLSVLQDIFGRLMTIAAAYHFGSSLMPEAKTYRFVADLLIDAAIILDTLAPLLVSLPALASLTNTVPIPFRIYIIFFSSGFRALCGIAAGGSKTAITLHFATPVDGTLGNVGDLNAKGASSETVLSLMGMTLGTIIVPYLTSPLSTYIALVILVAAHLSINFAAVQGIVFRTLNRQRACLGWMIYRDYESARSTSGDAKNLPLHLTPSAIAKYERIFHRPDRIYDPLSGSNIGRCTIGSSLGSVFTRAKTPEKVIDIFTKEKYILWFDPACLVTLGVPNSSRNLIARPHLHIILKDGHKPGDQLKAWLHATELARILEKQNQNYRRELRDQVQRALGDGGNGQVTLATLEEPQAPEALIASTHQLIDENYSHFIQMMHKTGWATTNEKGALELVVALLTIPPESVIIDILDDEDGELKKEK</sequence>
<comment type="caution">
    <text evidence="9">The sequence shown here is derived from an EMBL/GenBank/DDBJ whole genome shotgun (WGS) entry which is preliminary data.</text>
</comment>
<dbReference type="Pfam" id="PF04884">
    <property type="entry name" value="UVB_sens_prot"/>
    <property type="match status" value="1"/>
</dbReference>
<keyword evidence="10" id="KW-1185">Reference proteome</keyword>
<feature type="domain" description="Root UVB sensitive protein C-terminal" evidence="8">
    <location>
        <begin position="391"/>
        <end position="488"/>
    </location>
</feature>
<accession>V2X4G8</accession>
<feature type="transmembrane region" description="Helical" evidence="6">
    <location>
        <begin position="226"/>
        <end position="243"/>
    </location>
</feature>
<feature type="domain" description="Protein root UVB sensitive/RUS" evidence="7">
    <location>
        <begin position="36"/>
        <end position="282"/>
    </location>
</feature>
<keyword evidence="4 6" id="KW-1133">Transmembrane helix</keyword>
<dbReference type="KEGG" id="mrr:Moror_1921"/>
<dbReference type="OrthoDB" id="364779at2759"/>
<dbReference type="AlphaFoldDB" id="V2X4G8"/>
<evidence type="ECO:0000256" key="4">
    <source>
        <dbReference type="ARBA" id="ARBA00022989"/>
    </source>
</evidence>
<evidence type="ECO:0000256" key="1">
    <source>
        <dbReference type="ARBA" id="ARBA00004370"/>
    </source>
</evidence>
<dbReference type="InterPro" id="IPR055412">
    <property type="entry name" value="UVB_sens_C"/>
</dbReference>